<evidence type="ECO:0000256" key="2">
    <source>
        <dbReference type="ARBA" id="ARBA00023015"/>
    </source>
</evidence>
<evidence type="ECO:0000256" key="4">
    <source>
        <dbReference type="ARBA" id="ARBA00023163"/>
    </source>
</evidence>
<evidence type="ECO:0000313" key="8">
    <source>
        <dbReference type="Proteomes" id="UP000013961"/>
    </source>
</evidence>
<dbReference type="InterPro" id="IPR039538">
    <property type="entry name" value="BetI_C"/>
</dbReference>
<dbReference type="PANTHER" id="PTHR47506">
    <property type="entry name" value="TRANSCRIPTIONAL REGULATORY PROTEIN"/>
    <property type="match status" value="1"/>
</dbReference>
<dbReference type="SUPFAM" id="SSF46689">
    <property type="entry name" value="Homeodomain-like"/>
    <property type="match status" value="1"/>
</dbReference>
<evidence type="ECO:0000256" key="5">
    <source>
        <dbReference type="PROSITE-ProRule" id="PRU00335"/>
    </source>
</evidence>
<dbReference type="Pfam" id="PF00440">
    <property type="entry name" value="TetR_N"/>
    <property type="match status" value="1"/>
</dbReference>
<feature type="DNA-binding region" description="H-T-H motif" evidence="5">
    <location>
        <begin position="32"/>
        <end position="51"/>
    </location>
</feature>
<dbReference type="SUPFAM" id="SSF48498">
    <property type="entry name" value="Tetracyclin repressor-like, C-terminal domain"/>
    <property type="match status" value="1"/>
</dbReference>
<keyword evidence="1" id="KW-0678">Repressor</keyword>
<dbReference type="InterPro" id="IPR009057">
    <property type="entry name" value="Homeodomain-like_sf"/>
</dbReference>
<dbReference type="PANTHER" id="PTHR47506:SF1">
    <property type="entry name" value="HTH-TYPE TRANSCRIPTIONAL REGULATOR YJDC"/>
    <property type="match status" value="1"/>
</dbReference>
<dbReference type="KEGG" id="mabb:MASS_2527"/>
<dbReference type="RefSeq" id="WP_016342698.1">
    <property type="nucleotide sequence ID" value="NC_021282.1"/>
</dbReference>
<keyword evidence="4" id="KW-0804">Transcription</keyword>
<dbReference type="EMBL" id="CP004374">
    <property type="protein sequence ID" value="AGM29129.1"/>
    <property type="molecule type" value="Genomic_DNA"/>
</dbReference>
<proteinExistence type="predicted"/>
<feature type="domain" description="HTH tetR-type" evidence="6">
    <location>
        <begin position="9"/>
        <end position="69"/>
    </location>
</feature>
<dbReference type="AlphaFoldDB" id="A0AB33ABT2"/>
<name>A0AB33ABT2_9MYCO</name>
<evidence type="ECO:0000259" key="6">
    <source>
        <dbReference type="PROSITE" id="PS50977"/>
    </source>
</evidence>
<dbReference type="InterPro" id="IPR001647">
    <property type="entry name" value="HTH_TetR"/>
</dbReference>
<accession>A0AB33ABT2</accession>
<reference evidence="7 8" key="1">
    <citation type="journal article" date="2013" name="Genome Announc.">
        <title>Complete Genome Sequence of Mycobacterium massiliense Clinical Strain Asan 50594, Belonging to the Type II Genotype.</title>
        <authorList>
            <person name="Kim B.J."/>
            <person name="Kim B.R."/>
            <person name="Hong S.H."/>
            <person name="Seok S.H."/>
            <person name="Kook Y.H."/>
            <person name="Kim B.J."/>
        </authorList>
    </citation>
    <scope>NUCLEOTIDE SEQUENCE [LARGE SCALE GENOMIC DNA]</scope>
    <source>
        <strain evidence="7 8">50594</strain>
    </source>
</reference>
<organism evidence="7 8">
    <name type="scientific">Mycobacteroides abscessus subsp. bolletii 50594</name>
    <dbReference type="NCBI Taxonomy" id="1303024"/>
    <lineage>
        <taxon>Bacteria</taxon>
        <taxon>Bacillati</taxon>
        <taxon>Actinomycetota</taxon>
        <taxon>Actinomycetes</taxon>
        <taxon>Mycobacteriales</taxon>
        <taxon>Mycobacteriaceae</taxon>
        <taxon>Mycobacteroides</taxon>
        <taxon>Mycobacteroides abscessus</taxon>
    </lineage>
</organism>
<sequence>MAKGQPTRDRTIDRILEAALELFAARGYGATSIAELCSAAGVSRGSFYSNLKDKEEVFLLLFDRHATLQLARIRSCLQDNDSGAAASEIVAAALAPLAEERTWALLSAEFTVHAARDPQVAKRLIEHDRSIITAIGQILVRVRAVRTPDCASTCNQDTEARIVLALYEGVMAQYLVDPQLDPFLLLKAALHPILERL</sequence>
<evidence type="ECO:0000313" key="7">
    <source>
        <dbReference type="EMBL" id="AGM29129.1"/>
    </source>
</evidence>
<keyword evidence="3 5" id="KW-0238">DNA-binding</keyword>
<gene>
    <name evidence="7" type="ORF">MASS_2527</name>
</gene>
<dbReference type="Gene3D" id="1.10.357.10">
    <property type="entry name" value="Tetracycline Repressor, domain 2"/>
    <property type="match status" value="1"/>
</dbReference>
<dbReference type="Proteomes" id="UP000013961">
    <property type="component" value="Chromosome"/>
</dbReference>
<dbReference type="PROSITE" id="PS50977">
    <property type="entry name" value="HTH_TETR_2"/>
    <property type="match status" value="1"/>
</dbReference>
<keyword evidence="2" id="KW-0805">Transcription regulation</keyword>
<evidence type="ECO:0000256" key="3">
    <source>
        <dbReference type="ARBA" id="ARBA00023125"/>
    </source>
</evidence>
<evidence type="ECO:0000256" key="1">
    <source>
        <dbReference type="ARBA" id="ARBA00022491"/>
    </source>
</evidence>
<dbReference type="InterPro" id="IPR036271">
    <property type="entry name" value="Tet_transcr_reg_TetR-rel_C_sf"/>
</dbReference>
<protein>
    <submittedName>
        <fullName evidence="7">TetR family transcriptional regulator</fullName>
    </submittedName>
</protein>
<dbReference type="PRINTS" id="PR00455">
    <property type="entry name" value="HTHTETR"/>
</dbReference>
<dbReference type="GO" id="GO:0003677">
    <property type="term" value="F:DNA binding"/>
    <property type="evidence" value="ECO:0007669"/>
    <property type="project" value="UniProtKB-UniRule"/>
</dbReference>
<dbReference type="Pfam" id="PF13977">
    <property type="entry name" value="TetR_C_6"/>
    <property type="match status" value="1"/>
</dbReference>